<dbReference type="Proteomes" id="UP001596410">
    <property type="component" value="Unassembled WGS sequence"/>
</dbReference>
<proteinExistence type="predicted"/>
<reference evidence="3" key="1">
    <citation type="journal article" date="2019" name="Int. J. Syst. Evol. Microbiol.">
        <title>The Global Catalogue of Microorganisms (GCM) 10K type strain sequencing project: providing services to taxonomists for standard genome sequencing and annotation.</title>
        <authorList>
            <consortium name="The Broad Institute Genomics Platform"/>
            <consortium name="The Broad Institute Genome Sequencing Center for Infectious Disease"/>
            <person name="Wu L."/>
            <person name="Ma J."/>
        </authorList>
    </citation>
    <scope>NUCLEOTIDE SEQUENCE [LARGE SCALE GENOMIC DNA]</scope>
    <source>
        <strain evidence="3">CGMCC 4.1621</strain>
    </source>
</reference>
<evidence type="ECO:0000256" key="1">
    <source>
        <dbReference type="SAM" id="Phobius"/>
    </source>
</evidence>
<organism evidence="2 3">
    <name type="scientific">Halobacillus seohaensis</name>
    <dbReference type="NCBI Taxonomy" id="447421"/>
    <lineage>
        <taxon>Bacteria</taxon>
        <taxon>Bacillati</taxon>
        <taxon>Bacillota</taxon>
        <taxon>Bacilli</taxon>
        <taxon>Bacillales</taxon>
        <taxon>Bacillaceae</taxon>
        <taxon>Halobacillus</taxon>
    </lineage>
</organism>
<keyword evidence="1" id="KW-0812">Transmembrane</keyword>
<feature type="transmembrane region" description="Helical" evidence="1">
    <location>
        <begin position="9"/>
        <end position="27"/>
    </location>
</feature>
<feature type="transmembrane region" description="Helical" evidence="1">
    <location>
        <begin position="33"/>
        <end position="55"/>
    </location>
</feature>
<comment type="caution">
    <text evidence="2">The sequence shown here is derived from an EMBL/GenBank/DDBJ whole genome shotgun (WGS) entry which is preliminary data.</text>
</comment>
<keyword evidence="1" id="KW-1133">Transmembrane helix</keyword>
<dbReference type="RefSeq" id="WP_204710228.1">
    <property type="nucleotide sequence ID" value="NZ_JBHSZV010000053.1"/>
</dbReference>
<dbReference type="EMBL" id="JBHSZV010000053">
    <property type="protein sequence ID" value="MFC7063738.1"/>
    <property type="molecule type" value="Genomic_DNA"/>
</dbReference>
<gene>
    <name evidence="2" type="ORF">ACFQIC_18220</name>
</gene>
<evidence type="ECO:0000313" key="2">
    <source>
        <dbReference type="EMBL" id="MFC7063738.1"/>
    </source>
</evidence>
<accession>A0ABW2EN84</accession>
<protein>
    <submittedName>
        <fullName evidence="2">Uncharacterized protein</fullName>
    </submittedName>
</protein>
<sequence>MDTDSKQDIMIGILTGIMLVAGFRLGLDLTNHTMISIVIALIFGLGTRFVSQFLLRRLSSQ</sequence>
<name>A0ABW2EN84_9BACI</name>
<keyword evidence="3" id="KW-1185">Reference proteome</keyword>
<keyword evidence="1" id="KW-0472">Membrane</keyword>
<evidence type="ECO:0000313" key="3">
    <source>
        <dbReference type="Proteomes" id="UP001596410"/>
    </source>
</evidence>